<keyword evidence="1" id="KW-0472">Membrane</keyword>
<dbReference type="RefSeq" id="WP_168718681.1">
    <property type="nucleotide sequence ID" value="NZ_CP042909.1"/>
</dbReference>
<feature type="transmembrane region" description="Helical" evidence="1">
    <location>
        <begin position="12"/>
        <end position="32"/>
    </location>
</feature>
<evidence type="ECO:0000313" key="3">
    <source>
        <dbReference type="Proteomes" id="UP000501253"/>
    </source>
</evidence>
<keyword evidence="1" id="KW-1133">Transmembrane helix</keyword>
<feature type="transmembrane region" description="Helical" evidence="1">
    <location>
        <begin position="59"/>
        <end position="76"/>
    </location>
</feature>
<accession>A0A6H1WQA2</accession>
<dbReference type="Proteomes" id="UP000501253">
    <property type="component" value="Chromosome"/>
</dbReference>
<reference evidence="2 3" key="1">
    <citation type="submission" date="2019-08" db="EMBL/GenBank/DDBJ databases">
        <title>Complete genome sequence of Thermosulfurimonas marina SU872T, an anaerobic thermophilic chemolithoautotrophic bacterium isolated from a shallow marine hydrothermal vent.</title>
        <authorList>
            <person name="Allioux M."/>
            <person name="Jebbar M."/>
            <person name="Slobodkina G."/>
            <person name="Slobodkin A."/>
            <person name="Moalic Y."/>
            <person name="Frolova A."/>
            <person name="Shao Z."/>
            <person name="Alain K."/>
        </authorList>
    </citation>
    <scope>NUCLEOTIDE SEQUENCE [LARGE SCALE GENOMIC DNA]</scope>
    <source>
        <strain evidence="2 3">SU872</strain>
    </source>
</reference>
<protein>
    <recommendedName>
        <fullName evidence="4">Glutaredoxin domain-containing protein</fullName>
    </recommendedName>
</protein>
<organism evidence="2 3">
    <name type="scientific">Thermosulfurimonas marina</name>
    <dbReference type="NCBI Taxonomy" id="2047767"/>
    <lineage>
        <taxon>Bacteria</taxon>
        <taxon>Pseudomonadati</taxon>
        <taxon>Thermodesulfobacteriota</taxon>
        <taxon>Thermodesulfobacteria</taxon>
        <taxon>Thermodesulfobacteriales</taxon>
        <taxon>Thermodesulfobacteriaceae</taxon>
        <taxon>Thermosulfurimonas</taxon>
    </lineage>
</organism>
<gene>
    <name evidence="2" type="ORF">FVE67_00285</name>
</gene>
<sequence>MVEKRAPSEIVRFGVLLVVLFWTLGLFIELLLNFKGKSLCQATSCVVVGEWARLSHREMVLLGLVYFLGLGGFLLGKKEGLLYLWASGGLFAETIFFLRQGLEYHLYCPFCLLVGLGVALSALPLLVFHRPSWGALLGGLAGLLLGFALTATPLSALKARAFPAFPDRPRVPDLLLIYSPDCPHCHEVLDFCRHLPQANLYLCRKEEALPLFRILGLSGVPVLIVDRPGRREILEGSRAIIAYLEKRFGGQGLSLTPLENGLFVPQIETGVCSELKPKCE</sequence>
<evidence type="ECO:0000313" key="2">
    <source>
        <dbReference type="EMBL" id="QJA05316.1"/>
    </source>
</evidence>
<dbReference type="EMBL" id="CP042909">
    <property type="protein sequence ID" value="QJA05316.1"/>
    <property type="molecule type" value="Genomic_DNA"/>
</dbReference>
<dbReference type="InterPro" id="IPR036249">
    <property type="entry name" value="Thioredoxin-like_sf"/>
</dbReference>
<proteinExistence type="predicted"/>
<feature type="transmembrane region" description="Helical" evidence="1">
    <location>
        <begin position="133"/>
        <end position="151"/>
    </location>
</feature>
<dbReference type="KEGG" id="tmai:FVE67_00285"/>
<dbReference type="SUPFAM" id="SSF52833">
    <property type="entry name" value="Thioredoxin-like"/>
    <property type="match status" value="1"/>
</dbReference>
<name>A0A6H1WQA2_9BACT</name>
<dbReference type="AlphaFoldDB" id="A0A6H1WQA2"/>
<keyword evidence="1" id="KW-0812">Transmembrane</keyword>
<evidence type="ECO:0000256" key="1">
    <source>
        <dbReference type="SAM" id="Phobius"/>
    </source>
</evidence>
<feature type="transmembrane region" description="Helical" evidence="1">
    <location>
        <begin position="106"/>
        <end position="127"/>
    </location>
</feature>
<keyword evidence="3" id="KW-1185">Reference proteome</keyword>
<evidence type="ECO:0008006" key="4">
    <source>
        <dbReference type="Google" id="ProtNLM"/>
    </source>
</evidence>